<dbReference type="AlphaFoldDB" id="A0A3D8P1K8"/>
<gene>
    <name evidence="1" type="ORF">DXX99_09230</name>
</gene>
<organism evidence="1 2">
    <name type="scientific">Ammonifex thiophilus</name>
    <dbReference type="NCBI Taxonomy" id="444093"/>
    <lineage>
        <taxon>Bacteria</taxon>
        <taxon>Bacillati</taxon>
        <taxon>Bacillota</taxon>
        <taxon>Clostridia</taxon>
        <taxon>Thermoanaerobacterales</taxon>
        <taxon>Thermoanaerobacteraceae</taxon>
        <taxon>Ammonifex</taxon>
    </lineage>
</organism>
<protein>
    <submittedName>
        <fullName evidence="1">Uncharacterized protein</fullName>
    </submittedName>
</protein>
<evidence type="ECO:0000313" key="1">
    <source>
        <dbReference type="EMBL" id="RDV81688.1"/>
    </source>
</evidence>
<keyword evidence="2" id="KW-1185">Reference proteome</keyword>
<proteinExistence type="predicted"/>
<reference evidence="1 2" key="1">
    <citation type="submission" date="2018-08" db="EMBL/GenBank/DDBJ databases">
        <title>Form III RuBisCO-mediated autotrophy in Thermodesulfobium bacteria.</title>
        <authorList>
            <person name="Toshchakov S.V."/>
            <person name="Kublanov I.V."/>
            <person name="Frolov E."/>
            <person name="Bonch-Osmolovskaya E.A."/>
            <person name="Tourova T.P."/>
            <person name="Chernych N.A."/>
            <person name="Lebedinsky A.V."/>
        </authorList>
    </citation>
    <scope>NUCLEOTIDE SEQUENCE [LARGE SCALE GENOMIC DNA]</scope>
    <source>
        <strain evidence="1 2">SR</strain>
    </source>
</reference>
<evidence type="ECO:0000313" key="2">
    <source>
        <dbReference type="Proteomes" id="UP000256329"/>
    </source>
</evidence>
<sequence length="82" mass="9924">MWGEDTEYGWPPPHEPLATEGRTYVMPYKERLKYMPTYAKVGKYEFWNITYPTRRKYIPLFRYLIAVGLRDDGVWNRPRPGH</sequence>
<accession>A0A3D8P1K8</accession>
<comment type="caution">
    <text evidence="1">The sequence shown here is derived from an EMBL/GenBank/DDBJ whole genome shotgun (WGS) entry which is preliminary data.</text>
</comment>
<name>A0A3D8P1K8_9THEO</name>
<dbReference type="Proteomes" id="UP000256329">
    <property type="component" value="Unassembled WGS sequence"/>
</dbReference>
<dbReference type="EMBL" id="QSLN01000018">
    <property type="protein sequence ID" value="RDV81688.1"/>
    <property type="molecule type" value="Genomic_DNA"/>
</dbReference>